<dbReference type="PROSITE" id="PS00136">
    <property type="entry name" value="SUBTILASE_ASP"/>
    <property type="match status" value="1"/>
</dbReference>
<dbReference type="InterPro" id="IPR036852">
    <property type="entry name" value="Peptidase_S8/S53_dom_sf"/>
</dbReference>
<keyword evidence="3" id="KW-0378">Hydrolase</keyword>
<dbReference type="PANTHER" id="PTHR43399">
    <property type="entry name" value="SUBTILISIN-RELATED"/>
    <property type="match status" value="1"/>
</dbReference>
<dbReference type="Proteomes" id="UP000179807">
    <property type="component" value="Unassembled WGS sequence"/>
</dbReference>
<reference evidence="6" key="1">
    <citation type="submission" date="2016-10" db="EMBL/GenBank/DDBJ databases">
        <authorList>
            <person name="Benchimol M."/>
            <person name="Almeida L.G."/>
            <person name="Vasconcelos A.T."/>
            <person name="Perreira-Neves A."/>
            <person name="Rosa I.A."/>
            <person name="Tasca T."/>
            <person name="Bogo M.R."/>
            <person name="de Souza W."/>
        </authorList>
    </citation>
    <scope>NUCLEOTIDE SEQUENCE [LARGE SCALE GENOMIC DNA]</scope>
    <source>
        <strain evidence="6">K</strain>
    </source>
</reference>
<name>A0A1J4KAV2_9EUKA</name>
<dbReference type="InterPro" id="IPR022398">
    <property type="entry name" value="Peptidase_S8_His-AS"/>
</dbReference>
<accession>A0A1J4KAV2</accession>
<protein>
    <recommendedName>
        <fullName evidence="5">Peptidase S8/S53 domain-containing protein</fullName>
    </recommendedName>
</protein>
<keyword evidence="4" id="KW-0720">Serine protease</keyword>
<comment type="caution">
    <text evidence="6">The sequence shown here is derived from an EMBL/GenBank/DDBJ whole genome shotgun (WGS) entry which is preliminary data.</text>
</comment>
<proteinExistence type="inferred from homology"/>
<sequence>MLLYVLLTRILLPSRKIINPIRNGTISKHQGSWYYVKCPKKMKNCNDIIKSSLKFDIDYVGIPMKQGLYSIYMTRSEAEIAIKNNLKIEKIPKSHKISRGIIVNGSNQYLVLSTQDCELPFKVQDIGMHGKLFITDENPEIVFEKLYKIPCVRSFEHVPHSHLNTRFTKSIAHAEIPMYYNKSGFSYSLRNFIYEHGIGGHGQVVSIVDTGLDHNLCWFSDPDQPRIMNEDLSGLDHRKILSYFRYEDDKDIDGGHGTFISSIIAGQAMCKDEESLCSGSLYDGVAPMAKIIMSDIFKDKKNNVMWPKNLTDLFIIPRFMSAAVQYHAFDFQMQSYFTYLMDQIAYFFPQMLLLFAAGENTNSNDNYLVSSPGDSKNVLTVGATQSAPFSLNQIDPASPVIIILKEKEYLGFCDPFAGITWMEMISRDEFLRKPLKYKLGDSEREFFIDIDGNETDVLKFQESFGILSFHSKEYKNKIKRPIIRLPHSVSEDFSNGDIIKIKPFEENHLRHTQLDYHHINPNARGGYVKIGRIKPEIVMPGGPVLGANAGSSGKEDSCGPDGLRVGEGSSVAAAFATGDIMLIRQYLKHGFYPTGTKKKENTINTSNHMIKAILSNIAQPVKGDPQKTGFGMPQLDRFIIFPDTYKKSKNEIQGFRFFSDEIPSNSYNAYRFKSSLDGPLVASLAWNDPPHDPHSPSDVLFRIDLRIEDDQDSLQKVGNRKDDSSYFDAHNTLKRIKMNVRKNTVYTIYVVSGDLLHHDKCQYTLAISAPFDHFVGIPPLKVFDAIEPKCGAGCEGSATCKNGYCICPKGRIGDLCGSESHPMKTGMKHEEDSLPKHEFIYYTFKFIEWKKGSSLVINMKHDIKKKLYYMFSLNEPPSWDHAHCSSGHCNWVSESAESITLEYEYWDFIEKDDVLHFVIFTFDDVEMSVTTSFTYNYK</sequence>
<dbReference type="GO" id="GO:0006508">
    <property type="term" value="P:proteolysis"/>
    <property type="evidence" value="ECO:0007669"/>
    <property type="project" value="UniProtKB-KW"/>
</dbReference>
<dbReference type="VEuPathDB" id="TrichDB:TRFO_23650"/>
<dbReference type="InterPro" id="IPR051048">
    <property type="entry name" value="Peptidase_S8/S53_subtilisin"/>
</dbReference>
<dbReference type="InterPro" id="IPR023827">
    <property type="entry name" value="Peptidase_S8_Asp-AS"/>
</dbReference>
<dbReference type="EMBL" id="MLAK01000680">
    <property type="protein sequence ID" value="OHT08024.1"/>
    <property type="molecule type" value="Genomic_DNA"/>
</dbReference>
<dbReference type="Pfam" id="PF00082">
    <property type="entry name" value="Peptidase_S8"/>
    <property type="match status" value="1"/>
</dbReference>
<dbReference type="OrthoDB" id="206201at2759"/>
<evidence type="ECO:0000313" key="7">
    <source>
        <dbReference type="Proteomes" id="UP000179807"/>
    </source>
</evidence>
<dbReference type="PANTHER" id="PTHR43399:SF4">
    <property type="entry name" value="CELL WALL-ASSOCIATED PROTEASE"/>
    <property type="match status" value="1"/>
</dbReference>
<evidence type="ECO:0000256" key="2">
    <source>
        <dbReference type="ARBA" id="ARBA00022670"/>
    </source>
</evidence>
<organism evidence="6 7">
    <name type="scientific">Tritrichomonas foetus</name>
    <dbReference type="NCBI Taxonomy" id="1144522"/>
    <lineage>
        <taxon>Eukaryota</taxon>
        <taxon>Metamonada</taxon>
        <taxon>Parabasalia</taxon>
        <taxon>Tritrichomonadida</taxon>
        <taxon>Tritrichomonadidae</taxon>
        <taxon>Tritrichomonas</taxon>
    </lineage>
</organism>
<dbReference type="InterPro" id="IPR015500">
    <property type="entry name" value="Peptidase_S8_subtilisin-rel"/>
</dbReference>
<dbReference type="PRINTS" id="PR00723">
    <property type="entry name" value="SUBTILISIN"/>
</dbReference>
<evidence type="ECO:0000259" key="5">
    <source>
        <dbReference type="Pfam" id="PF00082"/>
    </source>
</evidence>
<dbReference type="Gene3D" id="2.60.120.380">
    <property type="match status" value="1"/>
</dbReference>
<dbReference type="CDD" id="cd04842">
    <property type="entry name" value="Peptidases_S8_Kp43_protease"/>
    <property type="match status" value="1"/>
</dbReference>
<keyword evidence="7" id="KW-1185">Reference proteome</keyword>
<comment type="similarity">
    <text evidence="1">Belongs to the peptidase S8 family.</text>
</comment>
<dbReference type="InterPro" id="IPR034058">
    <property type="entry name" value="TagA/B/C/D_pept_dom"/>
</dbReference>
<dbReference type="SUPFAM" id="SSF52743">
    <property type="entry name" value="Subtilisin-like"/>
    <property type="match status" value="1"/>
</dbReference>
<evidence type="ECO:0000313" key="6">
    <source>
        <dbReference type="EMBL" id="OHT08024.1"/>
    </source>
</evidence>
<feature type="domain" description="Peptidase S8/S53" evidence="5">
    <location>
        <begin position="200"/>
        <end position="631"/>
    </location>
</feature>
<evidence type="ECO:0000256" key="4">
    <source>
        <dbReference type="ARBA" id="ARBA00022825"/>
    </source>
</evidence>
<dbReference type="GeneID" id="94837982"/>
<evidence type="ECO:0000256" key="1">
    <source>
        <dbReference type="ARBA" id="ARBA00011073"/>
    </source>
</evidence>
<dbReference type="AlphaFoldDB" id="A0A1J4KAV2"/>
<dbReference type="PROSITE" id="PS00137">
    <property type="entry name" value="SUBTILASE_HIS"/>
    <property type="match status" value="1"/>
</dbReference>
<evidence type="ECO:0000256" key="3">
    <source>
        <dbReference type="ARBA" id="ARBA00022801"/>
    </source>
</evidence>
<keyword evidence="2" id="KW-0645">Protease</keyword>
<dbReference type="Gene3D" id="3.40.50.200">
    <property type="entry name" value="Peptidase S8/S53 domain"/>
    <property type="match status" value="2"/>
</dbReference>
<gene>
    <name evidence="6" type="ORF">TRFO_23650</name>
</gene>
<dbReference type="RefSeq" id="XP_068361160.1">
    <property type="nucleotide sequence ID" value="XM_068503278.1"/>
</dbReference>
<dbReference type="InterPro" id="IPR000209">
    <property type="entry name" value="Peptidase_S8/S53_dom"/>
</dbReference>
<dbReference type="GO" id="GO:0004252">
    <property type="term" value="F:serine-type endopeptidase activity"/>
    <property type="evidence" value="ECO:0007669"/>
    <property type="project" value="InterPro"/>
</dbReference>